<dbReference type="SUPFAM" id="SSF49384">
    <property type="entry name" value="Carbohydrate-binding domain"/>
    <property type="match status" value="1"/>
</dbReference>
<dbReference type="SUPFAM" id="SSF49265">
    <property type="entry name" value="Fibronectin type III"/>
    <property type="match status" value="2"/>
</dbReference>
<evidence type="ECO:0000256" key="4">
    <source>
        <dbReference type="ARBA" id="ARBA00023326"/>
    </source>
</evidence>
<dbReference type="SMART" id="SM00637">
    <property type="entry name" value="CBD_II"/>
    <property type="match status" value="1"/>
</dbReference>
<reference evidence="8" key="1">
    <citation type="journal article" date="2019" name="Int. J. Syst. Evol. Microbiol.">
        <title>The Global Catalogue of Microorganisms (GCM) 10K type strain sequencing project: providing services to taxonomists for standard genome sequencing and annotation.</title>
        <authorList>
            <consortium name="The Broad Institute Genomics Platform"/>
            <consortium name="The Broad Institute Genome Sequencing Center for Infectious Disease"/>
            <person name="Wu L."/>
            <person name="Ma J."/>
        </authorList>
    </citation>
    <scope>NUCLEOTIDE SEQUENCE [LARGE SCALE GENOMIC DNA]</scope>
    <source>
        <strain evidence="8">JCM 17441</strain>
    </source>
</reference>
<evidence type="ECO:0000259" key="6">
    <source>
        <dbReference type="PROSITE" id="PS51173"/>
    </source>
</evidence>
<evidence type="ECO:0000313" key="8">
    <source>
        <dbReference type="Proteomes" id="UP001500620"/>
    </source>
</evidence>
<sequence>MAFALAVCGVAAVAGPSQAAGGATATFVKQSAWDTGYVGVFTVANGTTSPLTWQVEFDMPAGTAVGNFWGARITRTGDHYSAVGEAWNATVAAGQSTNFGFVAAGTAGPLNCRLNGGSCTGTGTTDIRPPTTPGNLRPVVGTNTFTLRWNASSDDVGVAGYEVYVGTNLAATVTGTEYTMPTPPPMIITYRVRALDAAGNASAFAVITPGGPADTVAPTAPPTLSFGSGSAGFTLTWGAATDNVAVAGYDVYINGEHYGPTSRTALTVPPVGFGEFNFSVVAFDGAGLRSPAIARAIAIDPGPNSDARQPTPPTNLRVGVSDTQVTWTWTASTDNVGVAGYQIFHGADWSGNVTATTYTEPRTPGQSTFGLKVRAFDAAGNKSAFATLTIVIDPPPPTPTPVLAAG</sequence>
<evidence type="ECO:0000256" key="5">
    <source>
        <dbReference type="SAM" id="SignalP"/>
    </source>
</evidence>
<evidence type="ECO:0000256" key="2">
    <source>
        <dbReference type="ARBA" id="ARBA00023277"/>
    </source>
</evidence>
<keyword evidence="1" id="KW-0378">Hydrolase</keyword>
<dbReference type="EMBL" id="BAABAT010000010">
    <property type="protein sequence ID" value="GAA4250949.1"/>
    <property type="molecule type" value="Genomic_DNA"/>
</dbReference>
<keyword evidence="2" id="KW-0119">Carbohydrate metabolism</keyword>
<dbReference type="InterPro" id="IPR012291">
    <property type="entry name" value="CBM2_carb-bd_dom_sf"/>
</dbReference>
<dbReference type="InterPro" id="IPR036116">
    <property type="entry name" value="FN3_sf"/>
</dbReference>
<feature type="domain" description="CBM2" evidence="6">
    <location>
        <begin position="16"/>
        <end position="122"/>
    </location>
</feature>
<dbReference type="PROSITE" id="PS00561">
    <property type="entry name" value="CBM2_A"/>
    <property type="match status" value="1"/>
</dbReference>
<organism evidence="7 8">
    <name type="scientific">Dactylosporangium darangshiense</name>
    <dbReference type="NCBI Taxonomy" id="579108"/>
    <lineage>
        <taxon>Bacteria</taxon>
        <taxon>Bacillati</taxon>
        <taxon>Actinomycetota</taxon>
        <taxon>Actinomycetes</taxon>
        <taxon>Micromonosporales</taxon>
        <taxon>Micromonosporaceae</taxon>
        <taxon>Dactylosporangium</taxon>
    </lineage>
</organism>
<keyword evidence="4" id="KW-0624">Polysaccharide degradation</keyword>
<evidence type="ECO:0000256" key="1">
    <source>
        <dbReference type="ARBA" id="ARBA00022801"/>
    </source>
</evidence>
<dbReference type="PROSITE" id="PS51173">
    <property type="entry name" value="CBM2"/>
    <property type="match status" value="1"/>
</dbReference>
<keyword evidence="8" id="KW-1185">Reference proteome</keyword>
<dbReference type="InterPro" id="IPR008965">
    <property type="entry name" value="CBM2/CBM3_carb-bd_dom_sf"/>
</dbReference>
<proteinExistence type="predicted"/>
<keyword evidence="3" id="KW-0326">Glycosidase</keyword>
<dbReference type="Gene3D" id="2.60.40.290">
    <property type="match status" value="1"/>
</dbReference>
<comment type="caution">
    <text evidence="7">The sequence shown here is derived from an EMBL/GenBank/DDBJ whole genome shotgun (WGS) entry which is preliminary data.</text>
</comment>
<gene>
    <name evidence="7" type="ORF">GCM10022255_041670</name>
</gene>
<dbReference type="Proteomes" id="UP001500620">
    <property type="component" value="Unassembled WGS sequence"/>
</dbReference>
<name>A0ABP8DA06_9ACTN</name>
<dbReference type="Gene3D" id="2.60.40.10">
    <property type="entry name" value="Immunoglobulins"/>
    <property type="match status" value="3"/>
</dbReference>
<evidence type="ECO:0000256" key="3">
    <source>
        <dbReference type="ARBA" id="ARBA00023295"/>
    </source>
</evidence>
<accession>A0ABP8DA06</accession>
<evidence type="ECO:0000313" key="7">
    <source>
        <dbReference type="EMBL" id="GAA4250949.1"/>
    </source>
</evidence>
<feature type="signal peptide" evidence="5">
    <location>
        <begin position="1"/>
        <end position="19"/>
    </location>
</feature>
<dbReference type="InterPro" id="IPR003961">
    <property type="entry name" value="FN3_dom"/>
</dbReference>
<dbReference type="SMART" id="SM00060">
    <property type="entry name" value="FN3"/>
    <property type="match status" value="3"/>
</dbReference>
<keyword evidence="5" id="KW-0732">Signal</keyword>
<dbReference type="Pfam" id="PF00553">
    <property type="entry name" value="CBM_2"/>
    <property type="match status" value="1"/>
</dbReference>
<dbReference type="InterPro" id="IPR018366">
    <property type="entry name" value="CBM2_CS"/>
</dbReference>
<feature type="chain" id="PRO_5047043878" description="CBM2 domain-containing protein" evidence="5">
    <location>
        <begin position="20"/>
        <end position="406"/>
    </location>
</feature>
<protein>
    <recommendedName>
        <fullName evidence="6">CBM2 domain-containing protein</fullName>
    </recommendedName>
</protein>
<dbReference type="InterPro" id="IPR001919">
    <property type="entry name" value="CBD2"/>
</dbReference>
<dbReference type="InterPro" id="IPR013783">
    <property type="entry name" value="Ig-like_fold"/>
</dbReference>